<accession>A0A2P5BWB2</accession>
<evidence type="ECO:0000256" key="1">
    <source>
        <dbReference type="SAM" id="MobiDB-lite"/>
    </source>
</evidence>
<dbReference type="Proteomes" id="UP000237105">
    <property type="component" value="Unassembled WGS sequence"/>
</dbReference>
<reference evidence="3" key="1">
    <citation type="submission" date="2016-06" db="EMBL/GenBank/DDBJ databases">
        <title>Parallel loss of symbiosis genes in relatives of nitrogen-fixing non-legume Parasponia.</title>
        <authorList>
            <person name="Van Velzen R."/>
            <person name="Holmer R."/>
            <person name="Bu F."/>
            <person name="Rutten L."/>
            <person name="Van Zeijl A."/>
            <person name="Liu W."/>
            <person name="Santuari L."/>
            <person name="Cao Q."/>
            <person name="Sharma T."/>
            <person name="Shen D."/>
            <person name="Roswanjaya Y."/>
            <person name="Wardhani T."/>
            <person name="Kalhor M.S."/>
            <person name="Jansen J."/>
            <person name="Van den Hoogen J."/>
            <person name="Gungor B."/>
            <person name="Hartog M."/>
            <person name="Hontelez J."/>
            <person name="Verver J."/>
            <person name="Yang W.-C."/>
            <person name="Schijlen E."/>
            <person name="Repin R."/>
            <person name="Schilthuizen M."/>
            <person name="Schranz E."/>
            <person name="Heidstra R."/>
            <person name="Miyata K."/>
            <person name="Fedorova E."/>
            <person name="Kohlen W."/>
            <person name="Bisseling T."/>
            <person name="Smit S."/>
            <person name="Geurts R."/>
        </authorList>
    </citation>
    <scope>NUCLEOTIDE SEQUENCE [LARGE SCALE GENOMIC DNA]</scope>
    <source>
        <strain evidence="3">cv. WU1-14</strain>
    </source>
</reference>
<organism evidence="2 3">
    <name type="scientific">Parasponia andersonii</name>
    <name type="common">Sponia andersonii</name>
    <dbReference type="NCBI Taxonomy" id="3476"/>
    <lineage>
        <taxon>Eukaryota</taxon>
        <taxon>Viridiplantae</taxon>
        <taxon>Streptophyta</taxon>
        <taxon>Embryophyta</taxon>
        <taxon>Tracheophyta</taxon>
        <taxon>Spermatophyta</taxon>
        <taxon>Magnoliopsida</taxon>
        <taxon>eudicotyledons</taxon>
        <taxon>Gunneridae</taxon>
        <taxon>Pentapetalae</taxon>
        <taxon>rosids</taxon>
        <taxon>fabids</taxon>
        <taxon>Rosales</taxon>
        <taxon>Cannabaceae</taxon>
        <taxon>Parasponia</taxon>
    </lineage>
</organism>
<dbReference type="EMBL" id="JXTB01000211">
    <property type="protein sequence ID" value="PON53083.1"/>
    <property type="molecule type" value="Genomic_DNA"/>
</dbReference>
<keyword evidence="3" id="KW-1185">Reference proteome</keyword>
<name>A0A2P5BWB2_PARAD</name>
<gene>
    <name evidence="2" type="ORF">PanWU01x14_204630</name>
</gene>
<evidence type="ECO:0000313" key="3">
    <source>
        <dbReference type="Proteomes" id="UP000237105"/>
    </source>
</evidence>
<protein>
    <submittedName>
        <fullName evidence="2">Uncharacterized protein</fullName>
    </submittedName>
</protein>
<sequence length="66" mass="7395">MTGIAMTIGESRHHNQTVWHPKKCPPTTQLGWKSPLDTIAKRKRTKMAAATSRHPRPAGTLLSIFF</sequence>
<feature type="region of interest" description="Disordered" evidence="1">
    <location>
        <begin position="1"/>
        <end position="33"/>
    </location>
</feature>
<comment type="caution">
    <text evidence="2">The sequence shown here is derived from an EMBL/GenBank/DDBJ whole genome shotgun (WGS) entry which is preliminary data.</text>
</comment>
<proteinExistence type="predicted"/>
<dbReference type="AlphaFoldDB" id="A0A2P5BWB2"/>
<evidence type="ECO:0000313" key="2">
    <source>
        <dbReference type="EMBL" id="PON53083.1"/>
    </source>
</evidence>